<evidence type="ECO:0000256" key="1">
    <source>
        <dbReference type="ARBA" id="ARBA00000349"/>
    </source>
</evidence>
<dbReference type="Pfam" id="PF07732">
    <property type="entry name" value="Cu-oxidase_3"/>
    <property type="match status" value="1"/>
</dbReference>
<evidence type="ECO:0000256" key="7">
    <source>
        <dbReference type="ARBA" id="ARBA00023008"/>
    </source>
</evidence>
<dbReference type="InterPro" id="IPR011707">
    <property type="entry name" value="Cu-oxidase-like_N"/>
</dbReference>
<feature type="signal peptide" evidence="11">
    <location>
        <begin position="1"/>
        <end position="20"/>
    </location>
</feature>
<evidence type="ECO:0000259" key="13">
    <source>
        <dbReference type="Pfam" id="PF07731"/>
    </source>
</evidence>
<dbReference type="InterPro" id="IPR045087">
    <property type="entry name" value="Cu-oxidase_fam"/>
</dbReference>
<reference evidence="15 16" key="1">
    <citation type="journal article" date="2018" name="IMA Fungus">
        <title>IMA Genome-F 10: Nine draft genome sequences of Claviceps purpurea s.lat., including C. arundinis, C. humidiphila, and C. cf. spartinae, pseudomolecules for the pitch canker pathogen Fusarium circinatum, draft genome of Davidsoniella eucalypti, Grosmannia galeiformis, Quambalaria eucalypti, and Teratosphaeria destructans.</title>
        <authorList>
            <person name="Wingfield B.D."/>
            <person name="Liu M."/>
            <person name="Nguyen H.D."/>
            <person name="Lane F.A."/>
            <person name="Morgan S.W."/>
            <person name="De Vos L."/>
            <person name="Wilken P.M."/>
            <person name="Duong T.A."/>
            <person name="Aylward J."/>
            <person name="Coetzee M.P."/>
            <person name="Dadej K."/>
            <person name="De Beer Z.W."/>
            <person name="Findlay W."/>
            <person name="Havenga M."/>
            <person name="Kolarik M."/>
            <person name="Menzies J.G."/>
            <person name="Naidoo K."/>
            <person name="Pochopski O."/>
            <person name="Shoukouhi P."/>
            <person name="Santana Q.C."/>
            <person name="Seifert K.A."/>
            <person name="Soal N."/>
            <person name="Steenkamp E.T."/>
            <person name="Tatham C.T."/>
            <person name="van der Nest M.A."/>
            <person name="Wingfield M.J."/>
        </authorList>
    </citation>
    <scope>NUCLEOTIDE SEQUENCE [LARGE SCALE GENOMIC DNA]</scope>
    <source>
        <strain evidence="15">CMW44962</strain>
    </source>
</reference>
<organism evidence="15 16">
    <name type="scientific">Teratosphaeria destructans</name>
    <dbReference type="NCBI Taxonomy" id="418781"/>
    <lineage>
        <taxon>Eukaryota</taxon>
        <taxon>Fungi</taxon>
        <taxon>Dikarya</taxon>
        <taxon>Ascomycota</taxon>
        <taxon>Pezizomycotina</taxon>
        <taxon>Dothideomycetes</taxon>
        <taxon>Dothideomycetidae</taxon>
        <taxon>Mycosphaerellales</taxon>
        <taxon>Teratosphaeriaceae</taxon>
        <taxon>Teratosphaeria</taxon>
    </lineage>
</organism>
<dbReference type="EC" id="1.10.3.2" evidence="4"/>
<comment type="similarity">
    <text evidence="3">Belongs to the multicopper oxidase family.</text>
</comment>
<dbReference type="FunFam" id="2.60.40.420:FF:000021">
    <property type="entry name" value="Extracellular dihydrogeodin oxidase/laccase"/>
    <property type="match status" value="1"/>
</dbReference>
<keyword evidence="6" id="KW-0560">Oxidoreductase</keyword>
<dbReference type="EMBL" id="RIBY02002445">
    <property type="protein sequence ID" value="KAH9812964.1"/>
    <property type="molecule type" value="Genomic_DNA"/>
</dbReference>
<evidence type="ECO:0000256" key="10">
    <source>
        <dbReference type="SAM" id="MobiDB-lite"/>
    </source>
</evidence>
<evidence type="ECO:0000259" key="14">
    <source>
        <dbReference type="Pfam" id="PF07732"/>
    </source>
</evidence>
<feature type="compositionally biased region" description="Low complexity" evidence="10">
    <location>
        <begin position="567"/>
        <end position="594"/>
    </location>
</feature>
<evidence type="ECO:0000259" key="12">
    <source>
        <dbReference type="Pfam" id="PF00394"/>
    </source>
</evidence>
<dbReference type="InterPro" id="IPR001117">
    <property type="entry name" value="Cu-oxidase_2nd"/>
</dbReference>
<evidence type="ECO:0000256" key="11">
    <source>
        <dbReference type="SAM" id="SignalP"/>
    </source>
</evidence>
<evidence type="ECO:0000256" key="6">
    <source>
        <dbReference type="ARBA" id="ARBA00023002"/>
    </source>
</evidence>
<keyword evidence="8" id="KW-0325">Glycoprotein</keyword>
<evidence type="ECO:0000256" key="4">
    <source>
        <dbReference type="ARBA" id="ARBA00012297"/>
    </source>
</evidence>
<comment type="catalytic activity">
    <reaction evidence="1">
        <text>4 hydroquinone + O2 = 4 benzosemiquinone + 2 H2O</text>
        <dbReference type="Rhea" id="RHEA:11276"/>
        <dbReference type="ChEBI" id="CHEBI:15377"/>
        <dbReference type="ChEBI" id="CHEBI:15379"/>
        <dbReference type="ChEBI" id="CHEBI:17594"/>
        <dbReference type="ChEBI" id="CHEBI:17977"/>
        <dbReference type="EC" id="1.10.3.2"/>
    </reaction>
</comment>
<dbReference type="PANTHER" id="PTHR11709">
    <property type="entry name" value="MULTI-COPPER OXIDASE"/>
    <property type="match status" value="1"/>
</dbReference>
<feature type="domain" description="Plastocyanin-like" evidence="13">
    <location>
        <begin position="448"/>
        <end position="538"/>
    </location>
</feature>
<dbReference type="GO" id="GO:0052716">
    <property type="term" value="F:hydroquinone:oxygen oxidoreductase activity"/>
    <property type="evidence" value="ECO:0007669"/>
    <property type="project" value="UniProtKB-EC"/>
</dbReference>
<evidence type="ECO:0000256" key="8">
    <source>
        <dbReference type="ARBA" id="ARBA00023180"/>
    </source>
</evidence>
<dbReference type="Pfam" id="PF00394">
    <property type="entry name" value="Cu-oxidase"/>
    <property type="match status" value="1"/>
</dbReference>
<sequence length="656" mass="72322">MRLNAALGVCFAALVSSTAAASGLSAESLEQRDLSLTSTLTTGSSCANGENTRGSWSDGYSIETDFDLKFPSTGNTVKYYWEITNGTCNPDGHGERICMLINDQFPGPLLRATWGDWIEVTVVNKMQDNGTGIHWHGVRQYHTPGQDGVPGLSECPLAPGKQKTYRFQATQFGSSWYHSHYSVQYGDGVVGPMIFDGPATANYNYDLGTYTLTDWYYQTAWAIDNITSQNLQKNEPPPPGDNILINGTNKNADGGGEYNQVTIQSGKRYRLRLVNIGEDNFIQVSLDGHKMEVIAADFVPTKPVTVETLVLGTGQRYDVIITANQTADNYWFRANVATACYSANKFKGLAIWSYENANKGTPTSTEWPQSSECAAPSPLEPFWPQKVPSGTFANLEKELEIGITRTQQVPGGDTLTVWELGNGSMSIMYTDPTMEYIMEGDSNYPELYRVLPTMNSGGWNYWLIQQGPNVPPPAHPIHLHGHDFFILGQGDGQYNSSASLNYDTPTRRDTAIVGHDGWLALAFRSDNPGVWLMHCHIVSDHKTSLICPSKLLTYCYRHGISRRALVSSSSSPQTKSTSRTETSSTRSAATTRSTPRQLIIRRTTPGFETHLQLALEVLLHRGVGVLSHHGVGEISYICMGSAVWYYHLIVMLASIE</sequence>
<proteinExistence type="inferred from homology"/>
<keyword evidence="5" id="KW-0479">Metal-binding</keyword>
<evidence type="ECO:0000313" key="15">
    <source>
        <dbReference type="EMBL" id="KAH9812964.1"/>
    </source>
</evidence>
<comment type="caution">
    <text evidence="15">The sequence shown here is derived from an EMBL/GenBank/DDBJ whole genome shotgun (WGS) entry which is preliminary data.</text>
</comment>
<dbReference type="Pfam" id="PF07731">
    <property type="entry name" value="Cu-oxidase_2"/>
    <property type="match status" value="1"/>
</dbReference>
<dbReference type="SUPFAM" id="SSF49503">
    <property type="entry name" value="Cupredoxins"/>
    <property type="match status" value="3"/>
</dbReference>
<evidence type="ECO:0000256" key="5">
    <source>
        <dbReference type="ARBA" id="ARBA00022723"/>
    </source>
</evidence>
<keyword evidence="9" id="KW-0439">Lignin degradation</keyword>
<dbReference type="FunFam" id="2.60.40.420:FF:000045">
    <property type="entry name" value="Laccase 2"/>
    <property type="match status" value="1"/>
</dbReference>
<dbReference type="AlphaFoldDB" id="A0A9W7SJ21"/>
<evidence type="ECO:0000256" key="3">
    <source>
        <dbReference type="ARBA" id="ARBA00010609"/>
    </source>
</evidence>
<dbReference type="InterPro" id="IPR011706">
    <property type="entry name" value="Cu-oxidase_C"/>
</dbReference>
<dbReference type="CDD" id="cd13901">
    <property type="entry name" value="CuRO_3_MaLCC_like"/>
    <property type="match status" value="1"/>
</dbReference>
<evidence type="ECO:0000313" key="16">
    <source>
        <dbReference type="Proteomes" id="UP001138500"/>
    </source>
</evidence>
<protein>
    <recommendedName>
        <fullName evidence="4">laccase</fullName>
        <ecNumber evidence="4">1.10.3.2</ecNumber>
    </recommendedName>
</protein>
<dbReference type="OrthoDB" id="2121828at2759"/>
<evidence type="ECO:0000256" key="2">
    <source>
        <dbReference type="ARBA" id="ARBA00001935"/>
    </source>
</evidence>
<keyword evidence="7" id="KW-0186">Copper</keyword>
<keyword evidence="11" id="KW-0732">Signal</keyword>
<feature type="region of interest" description="Disordered" evidence="10">
    <location>
        <begin position="567"/>
        <end position="595"/>
    </location>
</feature>
<gene>
    <name evidence="15" type="ORF">Tdes44962_MAKER05731</name>
</gene>
<dbReference type="InterPro" id="IPR008972">
    <property type="entry name" value="Cupredoxin"/>
</dbReference>
<keyword evidence="16" id="KW-1185">Reference proteome</keyword>
<feature type="domain" description="Plastocyanin-like" evidence="12">
    <location>
        <begin position="209"/>
        <end position="356"/>
    </location>
</feature>
<accession>A0A9W7SJ21</accession>
<dbReference type="GO" id="GO:0046274">
    <property type="term" value="P:lignin catabolic process"/>
    <property type="evidence" value="ECO:0007669"/>
    <property type="project" value="UniProtKB-KW"/>
</dbReference>
<dbReference type="GO" id="GO:0005507">
    <property type="term" value="F:copper ion binding"/>
    <property type="evidence" value="ECO:0007669"/>
    <property type="project" value="InterPro"/>
</dbReference>
<dbReference type="PANTHER" id="PTHR11709:SF87">
    <property type="entry name" value="LACCASE"/>
    <property type="match status" value="1"/>
</dbReference>
<dbReference type="Gene3D" id="2.60.40.420">
    <property type="entry name" value="Cupredoxins - blue copper proteins"/>
    <property type="match status" value="3"/>
</dbReference>
<name>A0A9W7SJ21_9PEZI</name>
<dbReference type="CDD" id="cd13880">
    <property type="entry name" value="CuRO_2_MaLCC_like"/>
    <property type="match status" value="1"/>
</dbReference>
<evidence type="ECO:0000256" key="9">
    <source>
        <dbReference type="ARBA" id="ARBA00023185"/>
    </source>
</evidence>
<reference evidence="15 16" key="2">
    <citation type="journal article" date="2021" name="Curr. Genet.">
        <title>Genetic response to nitrogen starvation in the aggressive Eucalyptus foliar pathogen Teratosphaeria destructans.</title>
        <authorList>
            <person name="Havenga M."/>
            <person name="Wingfield B.D."/>
            <person name="Wingfield M.J."/>
            <person name="Dreyer L.L."/>
            <person name="Roets F."/>
            <person name="Aylward J."/>
        </authorList>
    </citation>
    <scope>NUCLEOTIDE SEQUENCE [LARGE SCALE GENOMIC DNA]</scope>
    <source>
        <strain evidence="15">CMW44962</strain>
    </source>
</reference>
<dbReference type="Proteomes" id="UP001138500">
    <property type="component" value="Unassembled WGS sequence"/>
</dbReference>
<feature type="domain" description="Plastocyanin-like" evidence="14">
    <location>
        <begin position="83"/>
        <end position="198"/>
    </location>
</feature>
<feature type="chain" id="PRO_5040746931" description="laccase" evidence="11">
    <location>
        <begin position="21"/>
        <end position="656"/>
    </location>
</feature>
<comment type="cofactor">
    <cofactor evidence="2">
        <name>Cu cation</name>
        <dbReference type="ChEBI" id="CHEBI:23378"/>
    </cofactor>
</comment>
<dbReference type="CDD" id="cd13854">
    <property type="entry name" value="CuRO_1_MaLCC_like"/>
    <property type="match status" value="1"/>
</dbReference>